<feature type="compositionally biased region" description="Polar residues" evidence="1">
    <location>
        <begin position="206"/>
        <end position="216"/>
    </location>
</feature>
<evidence type="ECO:0000313" key="2">
    <source>
        <dbReference type="EMBL" id="TKA69431.1"/>
    </source>
</evidence>
<name>A0A4U0X131_9PEZI</name>
<accession>A0A4U0X131</accession>
<evidence type="ECO:0000313" key="3">
    <source>
        <dbReference type="Proteomes" id="UP000309340"/>
    </source>
</evidence>
<dbReference type="Proteomes" id="UP000309340">
    <property type="component" value="Unassembled WGS sequence"/>
</dbReference>
<dbReference type="STRING" id="329884.A0A4U0X131"/>
<sequence length="517" mass="56502">MDKFGGQGPFDDRDEPSLEYTPFDVVEEALAVFDGSSSVYSTAELLHDGPYYMRRAITISPTVTDDSERSIAPENSTHARDSMQDLAAVPHDLLSRSQIEALQQFIGMQETNQQTHGDDVSFFASDVPTISHVGHDSYPHLHSAAGDQFVGKMDGMVIPALIPVIEGPKRKSTRRSLGELAASDDGLTRPRKRRQVKHAHAPIVPTPSTSTGQSFGGNFTHPWQRKTQQMSTPATIVQAMATATNPVFTSNLTVFVTNQSTLTAPSGAAIMSTNTLILPHAVGNGAGGIGRTTQGNPGKRMIKGGTMRIVGRNLAFKDAPDETVNLFRGWTGAVEIIELFPNHTKWPRVMLRLLGNGWTTKEIAAVLLFARGALDKDTLQRRYDTVRYQAVSPGKYLFAHVLRWTPTANPGDVPPVTNYDVTPFMPPPSKVSTLHSITLYEIGKDIVHFPSPEDSGHLTKAVKWAVRTGNTAYTTDDIPALAQPFGWTWPAEATTNDWDQGGRRRMLATLHAAGWKV</sequence>
<proteinExistence type="predicted"/>
<gene>
    <name evidence="2" type="ORF">B0A55_07633</name>
</gene>
<protein>
    <submittedName>
        <fullName evidence="2">Uncharacterized protein</fullName>
    </submittedName>
</protein>
<dbReference type="OrthoDB" id="3796227at2759"/>
<reference evidence="2 3" key="1">
    <citation type="submission" date="2017-03" db="EMBL/GenBank/DDBJ databases">
        <title>Genomes of endolithic fungi from Antarctica.</title>
        <authorList>
            <person name="Coleine C."/>
            <person name="Masonjones S."/>
            <person name="Stajich J.E."/>
        </authorList>
    </citation>
    <scope>NUCLEOTIDE SEQUENCE [LARGE SCALE GENOMIC DNA]</scope>
    <source>
        <strain evidence="2 3">CCFEE 5184</strain>
    </source>
</reference>
<dbReference type="EMBL" id="NAJQ01000449">
    <property type="protein sequence ID" value="TKA69431.1"/>
    <property type="molecule type" value="Genomic_DNA"/>
</dbReference>
<organism evidence="2 3">
    <name type="scientific">Friedmanniomyces simplex</name>
    <dbReference type="NCBI Taxonomy" id="329884"/>
    <lineage>
        <taxon>Eukaryota</taxon>
        <taxon>Fungi</taxon>
        <taxon>Dikarya</taxon>
        <taxon>Ascomycota</taxon>
        <taxon>Pezizomycotina</taxon>
        <taxon>Dothideomycetes</taxon>
        <taxon>Dothideomycetidae</taxon>
        <taxon>Mycosphaerellales</taxon>
        <taxon>Teratosphaeriaceae</taxon>
        <taxon>Friedmanniomyces</taxon>
    </lineage>
</organism>
<dbReference type="AlphaFoldDB" id="A0A4U0X131"/>
<feature type="compositionally biased region" description="Basic residues" evidence="1">
    <location>
        <begin position="189"/>
        <end position="200"/>
    </location>
</feature>
<evidence type="ECO:0000256" key="1">
    <source>
        <dbReference type="SAM" id="MobiDB-lite"/>
    </source>
</evidence>
<feature type="region of interest" description="Disordered" evidence="1">
    <location>
        <begin position="169"/>
        <end position="216"/>
    </location>
</feature>
<comment type="caution">
    <text evidence="2">The sequence shown here is derived from an EMBL/GenBank/DDBJ whole genome shotgun (WGS) entry which is preliminary data.</text>
</comment>
<keyword evidence="3" id="KW-1185">Reference proteome</keyword>